<protein>
    <submittedName>
        <fullName evidence="1">Uncharacterized protein</fullName>
    </submittedName>
</protein>
<accession>A0AA35K707</accession>
<keyword evidence="2" id="KW-1185">Reference proteome</keyword>
<dbReference type="EMBL" id="OX395129">
    <property type="protein sequence ID" value="CAI5772017.1"/>
    <property type="molecule type" value="Genomic_DNA"/>
</dbReference>
<dbReference type="AlphaFoldDB" id="A0AA35K707"/>
<name>A0AA35K707_9SAUR</name>
<evidence type="ECO:0000313" key="2">
    <source>
        <dbReference type="Proteomes" id="UP001178461"/>
    </source>
</evidence>
<dbReference type="Proteomes" id="UP001178461">
    <property type="component" value="Chromosome 4"/>
</dbReference>
<gene>
    <name evidence="1" type="ORF">PODLI_1B034555</name>
</gene>
<organism evidence="1 2">
    <name type="scientific">Podarcis lilfordi</name>
    <name type="common">Lilford's wall lizard</name>
    <dbReference type="NCBI Taxonomy" id="74358"/>
    <lineage>
        <taxon>Eukaryota</taxon>
        <taxon>Metazoa</taxon>
        <taxon>Chordata</taxon>
        <taxon>Craniata</taxon>
        <taxon>Vertebrata</taxon>
        <taxon>Euteleostomi</taxon>
        <taxon>Lepidosauria</taxon>
        <taxon>Squamata</taxon>
        <taxon>Bifurcata</taxon>
        <taxon>Unidentata</taxon>
        <taxon>Episquamata</taxon>
        <taxon>Laterata</taxon>
        <taxon>Lacertibaenia</taxon>
        <taxon>Lacertidae</taxon>
        <taxon>Podarcis</taxon>
    </lineage>
</organism>
<proteinExistence type="predicted"/>
<sequence>MGESVSSTKCKEMKAWASAAERTNNMESAPVCTGCATRQASNTSRGKDVPLF</sequence>
<reference evidence="1" key="1">
    <citation type="submission" date="2022-12" db="EMBL/GenBank/DDBJ databases">
        <authorList>
            <person name="Alioto T."/>
            <person name="Alioto T."/>
            <person name="Gomez Garrido J."/>
        </authorList>
    </citation>
    <scope>NUCLEOTIDE SEQUENCE</scope>
</reference>
<evidence type="ECO:0000313" key="1">
    <source>
        <dbReference type="EMBL" id="CAI5772017.1"/>
    </source>
</evidence>